<organism evidence="1 2">
    <name type="scientific">Petrolisthes manimaculis</name>
    <dbReference type="NCBI Taxonomy" id="1843537"/>
    <lineage>
        <taxon>Eukaryota</taxon>
        <taxon>Metazoa</taxon>
        <taxon>Ecdysozoa</taxon>
        <taxon>Arthropoda</taxon>
        <taxon>Crustacea</taxon>
        <taxon>Multicrustacea</taxon>
        <taxon>Malacostraca</taxon>
        <taxon>Eumalacostraca</taxon>
        <taxon>Eucarida</taxon>
        <taxon>Decapoda</taxon>
        <taxon>Pleocyemata</taxon>
        <taxon>Anomura</taxon>
        <taxon>Galatheoidea</taxon>
        <taxon>Porcellanidae</taxon>
        <taxon>Petrolisthes</taxon>
    </lineage>
</organism>
<name>A0AAE1UMS9_9EUCA</name>
<gene>
    <name evidence="1" type="ORF">Pmani_004877</name>
</gene>
<accession>A0AAE1UMS9</accession>
<evidence type="ECO:0008006" key="3">
    <source>
        <dbReference type="Google" id="ProtNLM"/>
    </source>
</evidence>
<evidence type="ECO:0000313" key="1">
    <source>
        <dbReference type="EMBL" id="KAK4324470.1"/>
    </source>
</evidence>
<dbReference type="PANTHER" id="PTHR46238">
    <property type="entry name" value="REVERSE TRANSCRIPTASE DOMAIN-CONTAINING PROTEIN"/>
    <property type="match status" value="1"/>
</dbReference>
<protein>
    <recommendedName>
        <fullName evidence="3">Endonuclease-reverse transcriptase</fullName>
    </recommendedName>
</protein>
<dbReference type="Proteomes" id="UP001292094">
    <property type="component" value="Unassembled WGS sequence"/>
</dbReference>
<dbReference type="EMBL" id="JAWZYT010000358">
    <property type="protein sequence ID" value="KAK4324470.1"/>
    <property type="molecule type" value="Genomic_DNA"/>
</dbReference>
<dbReference type="PANTHER" id="PTHR46238:SF8">
    <property type="entry name" value="ENDONUCLEASE_EXONUCLEASE_PHOSPHATASE DOMAIN-CONTAINING PROTEIN"/>
    <property type="match status" value="1"/>
</dbReference>
<sequence>MDGMFARGVTINHRPEGSTIKVILEKMLEGTSNTKTTQLGNDTFVPHPVEGTSNVKGHYKDSSRWPATKTNTSLQILESGDLEREVQARLQGMGNAFRNVSGVIYDRRMPLRLKAQVYRTMVRPAALYGAETWAVKEEHIKKLEVAEMRCLRAIRGVTRRDRMRNENIRQEVKVVEMREKIRESRLRWYGHVKRKTEDDLVRWAAECREVGTRRRGRPRKRWMDCDRDDGRQVDLNRVGDRVMWRAVSR</sequence>
<dbReference type="AlphaFoldDB" id="A0AAE1UMS9"/>
<reference evidence="1" key="1">
    <citation type="submission" date="2023-11" db="EMBL/GenBank/DDBJ databases">
        <title>Genome assemblies of two species of porcelain crab, Petrolisthes cinctipes and Petrolisthes manimaculis (Anomura: Porcellanidae).</title>
        <authorList>
            <person name="Angst P."/>
        </authorList>
    </citation>
    <scope>NUCLEOTIDE SEQUENCE</scope>
    <source>
        <strain evidence="1">PB745_02</strain>
        <tissue evidence="1">Gill</tissue>
    </source>
</reference>
<keyword evidence="2" id="KW-1185">Reference proteome</keyword>
<evidence type="ECO:0000313" key="2">
    <source>
        <dbReference type="Proteomes" id="UP001292094"/>
    </source>
</evidence>
<comment type="caution">
    <text evidence="1">The sequence shown here is derived from an EMBL/GenBank/DDBJ whole genome shotgun (WGS) entry which is preliminary data.</text>
</comment>
<proteinExistence type="predicted"/>